<dbReference type="Gene3D" id="2.60.120.1140">
    <property type="entry name" value="Protein of unknown function DUF192"/>
    <property type="match status" value="1"/>
</dbReference>
<dbReference type="PANTHER" id="PTHR37953">
    <property type="entry name" value="UPF0127 PROTEIN MJ1496"/>
    <property type="match status" value="1"/>
</dbReference>
<reference evidence="3" key="1">
    <citation type="submission" date="2020-01" db="EMBL/GenBank/DDBJ databases">
        <title>Phosphoaccumulans saitamaens gen. nov., sp. nov., a polyphosphate accumulating bacterium isolated from surface river water.</title>
        <authorList>
            <person name="Watanabe K."/>
            <person name="Suda W."/>
        </authorList>
    </citation>
    <scope>NUCLEOTIDE SEQUENCE [LARGE SCALE GENOMIC DNA]</scope>
    <source>
        <strain evidence="3">ICHIAU1</strain>
    </source>
</reference>
<evidence type="ECO:0000313" key="2">
    <source>
        <dbReference type="EMBL" id="BBU69782.1"/>
    </source>
</evidence>
<organism evidence="2 3">
    <name type="scientific">Fluviibacter phosphoraccumulans</name>
    <dbReference type="NCBI Taxonomy" id="1751046"/>
    <lineage>
        <taxon>Bacteria</taxon>
        <taxon>Pseudomonadati</taxon>
        <taxon>Pseudomonadota</taxon>
        <taxon>Betaproteobacteria</taxon>
        <taxon>Rhodocyclales</taxon>
        <taxon>Fluviibacteraceae</taxon>
        <taxon>Fluviibacter</taxon>
    </lineage>
</organism>
<dbReference type="Pfam" id="PF02643">
    <property type="entry name" value="DUF192"/>
    <property type="match status" value="1"/>
</dbReference>
<dbReference type="Proteomes" id="UP000463961">
    <property type="component" value="Chromosome"/>
</dbReference>
<dbReference type="PANTHER" id="PTHR37953:SF1">
    <property type="entry name" value="UPF0127 PROTEIN MJ1496"/>
    <property type="match status" value="1"/>
</dbReference>
<feature type="chain" id="PRO_5031397405" description="DUF192 domain-containing protein" evidence="1">
    <location>
        <begin position="24"/>
        <end position="150"/>
    </location>
</feature>
<dbReference type="EMBL" id="AP022345">
    <property type="protein sequence ID" value="BBU69782.1"/>
    <property type="molecule type" value="Genomic_DNA"/>
</dbReference>
<protein>
    <recommendedName>
        <fullName evidence="4">DUF192 domain-containing protein</fullName>
    </recommendedName>
</protein>
<evidence type="ECO:0008006" key="4">
    <source>
        <dbReference type="Google" id="ProtNLM"/>
    </source>
</evidence>
<gene>
    <name evidence="2" type="ORF">ICHIAU1_20650</name>
</gene>
<evidence type="ECO:0000256" key="1">
    <source>
        <dbReference type="SAM" id="SignalP"/>
    </source>
</evidence>
<dbReference type="AlphaFoldDB" id="A0A7R6QYH8"/>
<keyword evidence="1" id="KW-0732">Signal</keyword>
<feature type="signal peptide" evidence="1">
    <location>
        <begin position="1"/>
        <end position="23"/>
    </location>
</feature>
<accession>A0A7R6QYH8</accession>
<dbReference type="RefSeq" id="WP_162049539.1">
    <property type="nucleotide sequence ID" value="NZ_AP022345.1"/>
</dbReference>
<dbReference type="InterPro" id="IPR003795">
    <property type="entry name" value="DUF192"/>
</dbReference>
<proteinExistence type="predicted"/>
<name>A0A7R6QYH8_9RHOO</name>
<dbReference type="OrthoDB" id="5526466at2"/>
<evidence type="ECO:0000313" key="3">
    <source>
        <dbReference type="Proteomes" id="UP000463961"/>
    </source>
</evidence>
<dbReference type="InterPro" id="IPR038695">
    <property type="entry name" value="Saro_0823-like_sf"/>
</dbReference>
<sequence length="150" mass="16355">MHITYRSVLAVLVLAVAVGSASAADLPVIPLTAGTGTLDVEVASNKAQRSLGLMNRTSMPDSRGMLFVYPAPAYFCMWMKNTKIPLSVAFLDAQGRVINIEDMSPQSETNHCTQRHATYALEVNRGWFTRHGVNQGSQIIGLEKSPQGEY</sequence>
<keyword evidence="3" id="KW-1185">Reference proteome</keyword>